<dbReference type="SMART" id="SM01025">
    <property type="entry name" value="BEN"/>
    <property type="match status" value="1"/>
</dbReference>
<gene>
    <name evidence="4" type="primary">LOC105272112</name>
</gene>
<dbReference type="InterPro" id="IPR018379">
    <property type="entry name" value="BEN_domain"/>
</dbReference>
<dbReference type="GeneID" id="105272112"/>
<dbReference type="GO" id="GO:0003677">
    <property type="term" value="F:DNA binding"/>
    <property type="evidence" value="ECO:0007669"/>
    <property type="project" value="InterPro"/>
</dbReference>
<feature type="compositionally biased region" description="Low complexity" evidence="1">
    <location>
        <begin position="227"/>
        <end position="236"/>
    </location>
</feature>
<feature type="compositionally biased region" description="Polar residues" evidence="1">
    <location>
        <begin position="99"/>
        <end position="116"/>
    </location>
</feature>
<feature type="region of interest" description="Disordered" evidence="1">
    <location>
        <begin position="99"/>
        <end position="250"/>
    </location>
</feature>
<dbReference type="OrthoDB" id="7700450at2759"/>
<feature type="compositionally biased region" description="Basic and acidic residues" evidence="1">
    <location>
        <begin position="237"/>
        <end position="250"/>
    </location>
</feature>
<dbReference type="Proteomes" id="UP000694866">
    <property type="component" value="Unplaced"/>
</dbReference>
<keyword evidence="3" id="KW-1185">Reference proteome</keyword>
<evidence type="ECO:0000259" key="2">
    <source>
        <dbReference type="PROSITE" id="PS51457"/>
    </source>
</evidence>
<sequence length="413" mass="46207">MPKLFAMIKWIGGEDDGKISVGVPTDWIMNFNFEEFLSENFDPDLSYVIESRQPVKKPAGGWPKFDGLILDVASTVLQLERKSVNYVYPKSSRIITSTKEIGSQSNINRSTQPSGSTKKRPSDGPISPAQVKIYKKTSRIYDTSSDSEQSAEDALHDDQRTPLRTLNPPAPVQLLNIPRRREEVVQINHDDDIRENANDASADGNRGTERGDAAAGGDVNEEVLQINNQPPANPQAENRRRGRESPIRNAARLDDINPEDFRNLANLLQQNIRNHEQQDREDEDANLVEVGFRGSGVTLSKLQWNAAIEQRTFTAMAITLVMSLFERDVLLKSNVKGGKNKIRKPAENVPRHQALDPHILQAITEAVRKKFPNSFKRVDMHRAINVKLNTLRREVRLHAEAAAAGATFARAAV</sequence>
<protein>
    <recommendedName>
        <fullName evidence="2">BEN domain-containing protein</fullName>
    </recommendedName>
</protein>
<dbReference type="AlphaFoldDB" id="A0A9R1TNQ4"/>
<feature type="compositionally biased region" description="Basic and acidic residues" evidence="1">
    <location>
        <begin position="179"/>
        <end position="197"/>
    </location>
</feature>
<evidence type="ECO:0000313" key="3">
    <source>
        <dbReference type="Proteomes" id="UP000694866"/>
    </source>
</evidence>
<dbReference type="Pfam" id="PF10523">
    <property type="entry name" value="BEN"/>
    <property type="match status" value="1"/>
</dbReference>
<evidence type="ECO:0000256" key="1">
    <source>
        <dbReference type="SAM" id="MobiDB-lite"/>
    </source>
</evidence>
<proteinExistence type="predicted"/>
<dbReference type="KEGG" id="fas:105272112"/>
<evidence type="ECO:0000313" key="4">
    <source>
        <dbReference type="RefSeq" id="XP_011312328.1"/>
    </source>
</evidence>
<feature type="domain" description="BEN" evidence="2">
    <location>
        <begin position="294"/>
        <end position="395"/>
    </location>
</feature>
<reference evidence="4" key="1">
    <citation type="submission" date="2025-08" db="UniProtKB">
        <authorList>
            <consortium name="RefSeq"/>
        </authorList>
    </citation>
    <scope>IDENTIFICATION</scope>
    <source>
        <strain evidence="4">USDA-PBARC FA_bdor</strain>
        <tissue evidence="4">Whole organism</tissue>
    </source>
</reference>
<dbReference type="Gene3D" id="1.10.10.2590">
    <property type="entry name" value="BEN domain"/>
    <property type="match status" value="1"/>
</dbReference>
<dbReference type="PROSITE" id="PS51457">
    <property type="entry name" value="BEN"/>
    <property type="match status" value="1"/>
</dbReference>
<accession>A0A9R1TNQ4</accession>
<dbReference type="RefSeq" id="XP_011312328.1">
    <property type="nucleotide sequence ID" value="XM_011314026.1"/>
</dbReference>
<name>A0A9R1TNQ4_9HYME</name>
<organism evidence="3 4">
    <name type="scientific">Fopius arisanus</name>
    <dbReference type="NCBI Taxonomy" id="64838"/>
    <lineage>
        <taxon>Eukaryota</taxon>
        <taxon>Metazoa</taxon>
        <taxon>Ecdysozoa</taxon>
        <taxon>Arthropoda</taxon>
        <taxon>Hexapoda</taxon>
        <taxon>Insecta</taxon>
        <taxon>Pterygota</taxon>
        <taxon>Neoptera</taxon>
        <taxon>Endopterygota</taxon>
        <taxon>Hymenoptera</taxon>
        <taxon>Apocrita</taxon>
        <taxon>Ichneumonoidea</taxon>
        <taxon>Braconidae</taxon>
        <taxon>Opiinae</taxon>
        <taxon>Fopius</taxon>
    </lineage>
</organism>